<keyword evidence="8" id="KW-0249">Electron transport</keyword>
<evidence type="ECO:0000256" key="7">
    <source>
        <dbReference type="ARBA" id="ARBA00022723"/>
    </source>
</evidence>
<dbReference type="AlphaFoldDB" id="A0A7Y7W9Z3"/>
<evidence type="ECO:0000259" key="14">
    <source>
        <dbReference type="Pfam" id="PF01292"/>
    </source>
</evidence>
<keyword evidence="10" id="KW-0408">Iron</keyword>
<dbReference type="Proteomes" id="UP000582981">
    <property type="component" value="Unassembled WGS sequence"/>
</dbReference>
<dbReference type="InterPro" id="IPR052168">
    <property type="entry name" value="Cytochrome_b561_oxidase"/>
</dbReference>
<evidence type="ECO:0000313" key="15">
    <source>
        <dbReference type="EMBL" id="NWB45158.1"/>
    </source>
</evidence>
<dbReference type="InterPro" id="IPR011577">
    <property type="entry name" value="Cyt_b561_bac/Ni-Hgenase"/>
</dbReference>
<evidence type="ECO:0000256" key="5">
    <source>
        <dbReference type="ARBA" id="ARBA00022617"/>
    </source>
</evidence>
<evidence type="ECO:0000256" key="3">
    <source>
        <dbReference type="ARBA" id="ARBA00022448"/>
    </source>
</evidence>
<keyword evidence="6 13" id="KW-0812">Transmembrane</keyword>
<evidence type="ECO:0000256" key="2">
    <source>
        <dbReference type="ARBA" id="ARBA00004651"/>
    </source>
</evidence>
<dbReference type="PANTHER" id="PTHR30529">
    <property type="entry name" value="CYTOCHROME B561"/>
    <property type="match status" value="1"/>
</dbReference>
<keyword evidence="9 13" id="KW-1133">Transmembrane helix</keyword>
<evidence type="ECO:0000256" key="11">
    <source>
        <dbReference type="ARBA" id="ARBA00023136"/>
    </source>
</evidence>
<dbReference type="Gene3D" id="1.20.950.20">
    <property type="entry name" value="Transmembrane di-heme cytochromes, Chain C"/>
    <property type="match status" value="1"/>
</dbReference>
<feature type="transmembrane region" description="Helical" evidence="13">
    <location>
        <begin position="18"/>
        <end position="38"/>
    </location>
</feature>
<dbReference type="SUPFAM" id="SSF81342">
    <property type="entry name" value="Transmembrane di-heme cytochromes"/>
    <property type="match status" value="1"/>
</dbReference>
<feature type="transmembrane region" description="Helical" evidence="13">
    <location>
        <begin position="97"/>
        <end position="123"/>
    </location>
</feature>
<comment type="cofactor">
    <cofactor evidence="1">
        <name>heme b</name>
        <dbReference type="ChEBI" id="CHEBI:60344"/>
    </cofactor>
</comment>
<gene>
    <name evidence="15" type="ORF">HX829_01525</name>
</gene>
<proteinExistence type="inferred from homology"/>
<evidence type="ECO:0000313" key="16">
    <source>
        <dbReference type="Proteomes" id="UP000582981"/>
    </source>
</evidence>
<evidence type="ECO:0000256" key="1">
    <source>
        <dbReference type="ARBA" id="ARBA00001970"/>
    </source>
</evidence>
<dbReference type="InterPro" id="IPR016174">
    <property type="entry name" value="Di-haem_cyt_TM"/>
</dbReference>
<dbReference type="GO" id="GO:0005886">
    <property type="term" value="C:plasma membrane"/>
    <property type="evidence" value="ECO:0007669"/>
    <property type="project" value="UniProtKB-SubCell"/>
</dbReference>
<comment type="similarity">
    <text evidence="12">Belongs to the cytochrome b561 family.</text>
</comment>
<evidence type="ECO:0000256" key="13">
    <source>
        <dbReference type="SAM" id="Phobius"/>
    </source>
</evidence>
<reference evidence="15 16" key="1">
    <citation type="submission" date="2020-04" db="EMBL/GenBank/DDBJ databases">
        <title>Molecular characterization of pseudomonads from Agaricus bisporus reveal novel blotch 2 pathogens in Western Europe.</title>
        <authorList>
            <person name="Taparia T."/>
            <person name="Krijger M."/>
            <person name="Haynes E."/>
            <person name="Elpinstone J.G."/>
            <person name="Noble R."/>
            <person name="Van Der Wolf J."/>
        </authorList>
    </citation>
    <scope>NUCLEOTIDE SEQUENCE [LARGE SCALE GENOMIC DNA]</scope>
    <source>
        <strain evidence="15 16">F1001</strain>
    </source>
</reference>
<comment type="caution">
    <text evidence="15">The sequence shown here is derived from an EMBL/GenBank/DDBJ whole genome shotgun (WGS) entry which is preliminary data.</text>
</comment>
<protein>
    <submittedName>
        <fullName evidence="15">Cytochrome b/b6 domain-containing protein</fullName>
    </submittedName>
</protein>
<accession>A0A7Y7W9Z3</accession>
<keyword evidence="3" id="KW-0813">Transport</keyword>
<feature type="transmembrane region" description="Helical" evidence="13">
    <location>
        <begin position="58"/>
        <end position="76"/>
    </location>
</feature>
<feature type="transmembrane region" description="Helical" evidence="13">
    <location>
        <begin position="143"/>
        <end position="166"/>
    </location>
</feature>
<sequence length="176" mass="19847">MDHPVLQSLPKPYTTTRIYLHWISALVILWATLSGFGVTLLPANHPVRQWVESFNPQITSLFIPFFAWRLWLYLSTSSEQSTDTRDLQKSIAKLTHTLIYLCVSGVLLTGVVMMNHPVLLLGIMPLPQLLHSLPALAEVHQLHHLLCTLLAVLVALHLAAVVRHQLRGSSVLRRML</sequence>
<evidence type="ECO:0000256" key="8">
    <source>
        <dbReference type="ARBA" id="ARBA00022982"/>
    </source>
</evidence>
<keyword evidence="4" id="KW-1003">Cell membrane</keyword>
<evidence type="ECO:0000256" key="9">
    <source>
        <dbReference type="ARBA" id="ARBA00022989"/>
    </source>
</evidence>
<organism evidence="15 16">
    <name type="scientific">Pseudomonas gingeri</name>
    <dbReference type="NCBI Taxonomy" id="117681"/>
    <lineage>
        <taxon>Bacteria</taxon>
        <taxon>Pseudomonadati</taxon>
        <taxon>Pseudomonadota</taxon>
        <taxon>Gammaproteobacteria</taxon>
        <taxon>Pseudomonadales</taxon>
        <taxon>Pseudomonadaceae</taxon>
        <taxon>Pseudomonas</taxon>
    </lineage>
</organism>
<keyword evidence="11 13" id="KW-0472">Membrane</keyword>
<keyword evidence="5" id="KW-0349">Heme</keyword>
<name>A0A7Y7W9Z3_9PSED</name>
<dbReference type="GO" id="GO:0009055">
    <property type="term" value="F:electron transfer activity"/>
    <property type="evidence" value="ECO:0007669"/>
    <property type="project" value="InterPro"/>
</dbReference>
<dbReference type="GO" id="GO:0046872">
    <property type="term" value="F:metal ion binding"/>
    <property type="evidence" value="ECO:0007669"/>
    <property type="project" value="UniProtKB-KW"/>
</dbReference>
<dbReference type="GO" id="GO:0020037">
    <property type="term" value="F:heme binding"/>
    <property type="evidence" value="ECO:0007669"/>
    <property type="project" value="TreeGrafter"/>
</dbReference>
<evidence type="ECO:0000256" key="6">
    <source>
        <dbReference type="ARBA" id="ARBA00022692"/>
    </source>
</evidence>
<keyword evidence="7" id="KW-0479">Metal-binding</keyword>
<dbReference type="PANTHER" id="PTHR30529:SF1">
    <property type="entry name" value="CYTOCHROME B561 HOMOLOG 2"/>
    <property type="match status" value="1"/>
</dbReference>
<dbReference type="Pfam" id="PF01292">
    <property type="entry name" value="Ni_hydr_CYTB"/>
    <property type="match status" value="1"/>
</dbReference>
<dbReference type="EMBL" id="JACAPU010000002">
    <property type="protein sequence ID" value="NWB45158.1"/>
    <property type="molecule type" value="Genomic_DNA"/>
</dbReference>
<feature type="domain" description="Cytochrome b561 bacterial/Ni-hydrogenase" evidence="14">
    <location>
        <begin position="15"/>
        <end position="176"/>
    </location>
</feature>
<evidence type="ECO:0000256" key="10">
    <source>
        <dbReference type="ARBA" id="ARBA00023004"/>
    </source>
</evidence>
<evidence type="ECO:0000256" key="12">
    <source>
        <dbReference type="ARBA" id="ARBA00037975"/>
    </source>
</evidence>
<comment type="subcellular location">
    <subcellularLocation>
        <location evidence="2">Cell membrane</location>
        <topology evidence="2">Multi-pass membrane protein</topology>
    </subcellularLocation>
</comment>
<dbReference type="GO" id="GO:0022904">
    <property type="term" value="P:respiratory electron transport chain"/>
    <property type="evidence" value="ECO:0007669"/>
    <property type="project" value="InterPro"/>
</dbReference>
<evidence type="ECO:0000256" key="4">
    <source>
        <dbReference type="ARBA" id="ARBA00022475"/>
    </source>
</evidence>